<evidence type="ECO:0000313" key="1">
    <source>
        <dbReference type="EMBL" id="GLQ71042.1"/>
    </source>
</evidence>
<organism evidence="1 2">
    <name type="scientific">Vibrio penaeicida</name>
    <dbReference type="NCBI Taxonomy" id="104609"/>
    <lineage>
        <taxon>Bacteria</taxon>
        <taxon>Pseudomonadati</taxon>
        <taxon>Pseudomonadota</taxon>
        <taxon>Gammaproteobacteria</taxon>
        <taxon>Vibrionales</taxon>
        <taxon>Vibrionaceae</taxon>
        <taxon>Vibrio</taxon>
    </lineage>
</organism>
<reference evidence="2" key="1">
    <citation type="journal article" date="2019" name="Int. J. Syst. Evol. Microbiol.">
        <title>The Global Catalogue of Microorganisms (GCM) 10K type strain sequencing project: providing services to taxonomists for standard genome sequencing and annotation.</title>
        <authorList>
            <consortium name="The Broad Institute Genomics Platform"/>
            <consortium name="The Broad Institute Genome Sequencing Center for Infectious Disease"/>
            <person name="Wu L."/>
            <person name="Ma J."/>
        </authorList>
    </citation>
    <scope>NUCLEOTIDE SEQUENCE [LARGE SCALE GENOMIC DNA]</scope>
    <source>
        <strain evidence="2">NBRC 15640</strain>
    </source>
</reference>
<dbReference type="RefSeq" id="WP_126607430.1">
    <property type="nucleotide sequence ID" value="NZ_AP025146.1"/>
</dbReference>
<accession>A0AAV5NLZ7</accession>
<comment type="caution">
    <text evidence="1">The sequence shown here is derived from an EMBL/GenBank/DDBJ whole genome shotgun (WGS) entry which is preliminary data.</text>
</comment>
<proteinExistence type="predicted"/>
<protein>
    <submittedName>
        <fullName evidence="1">Uncharacterized protein</fullName>
    </submittedName>
</protein>
<name>A0AAV5NLZ7_9VIBR</name>
<gene>
    <name evidence="1" type="ORF">GCM10007932_04020</name>
</gene>
<dbReference type="Proteomes" id="UP001156690">
    <property type="component" value="Unassembled WGS sequence"/>
</dbReference>
<keyword evidence="2" id="KW-1185">Reference proteome</keyword>
<sequence>MARSSSFIQINNDINEINKHLLAEIQNWTAISKLGTNEPCFYKSCHPNVQSAFNLNCLPIHLILRKYVTDNYAWIKHAFIVIGVEGGTLAKDIREKIDDPDLSCQEKGRLAYYYLKDVFHVWLNVHHINGHEFILDITSSPGQFVHHKKYDEVLLSKSSKSAFFLEYIKESKSFIADHRKFVSDGIRKYGI</sequence>
<dbReference type="EMBL" id="BSNX01000003">
    <property type="protein sequence ID" value="GLQ71042.1"/>
    <property type="molecule type" value="Genomic_DNA"/>
</dbReference>
<dbReference type="AlphaFoldDB" id="A0AAV5NLZ7"/>
<evidence type="ECO:0000313" key="2">
    <source>
        <dbReference type="Proteomes" id="UP001156690"/>
    </source>
</evidence>